<dbReference type="Proteomes" id="UP000182544">
    <property type="component" value="Unassembled WGS sequence"/>
</dbReference>
<accession>A0A1K2ILS1</accession>
<dbReference type="OrthoDB" id="1441069at2"/>
<sequence length="180" mass="20977">MDDFNTILLKKKTIDKFKKYSKKTSPSYSETLDFMIAFFEDNNLSPYDTLGPNNISFTNTLNKRMDAIVSILRNVEETQLKSTKKLLESLFDEMETVQNPSVAENEFGEPNIITENEELAYYRDADSKNNEKLTQIRYRLGDILKNMRLVKNTFSANHYSLKLTVEQYNTINEKLEEDAL</sequence>
<dbReference type="InterPro" id="IPR048012">
    <property type="entry name" value="BfmA-like_N"/>
</dbReference>
<proteinExistence type="predicted"/>
<dbReference type="AlphaFoldDB" id="A0A1K2ILS1"/>
<organism evidence="1 2">
    <name type="scientific">Flaviramulus basaltis</name>
    <dbReference type="NCBI Taxonomy" id="369401"/>
    <lineage>
        <taxon>Bacteria</taxon>
        <taxon>Pseudomonadati</taxon>
        <taxon>Bacteroidota</taxon>
        <taxon>Flavobacteriia</taxon>
        <taxon>Flavobacteriales</taxon>
        <taxon>Flavobacteriaceae</taxon>
        <taxon>Flaviramulus</taxon>
    </lineage>
</organism>
<evidence type="ECO:0000313" key="2">
    <source>
        <dbReference type="Proteomes" id="UP000182544"/>
    </source>
</evidence>
<name>A0A1K2ILS1_9FLAO</name>
<keyword evidence="2" id="KW-1185">Reference proteome</keyword>
<gene>
    <name evidence="1" type="ORF">SAMN05428642_103119</name>
</gene>
<dbReference type="STRING" id="369401.SAMN05428642_103119"/>
<protein>
    <submittedName>
        <fullName evidence="1">Uncharacterized protein</fullName>
    </submittedName>
</protein>
<dbReference type="EMBL" id="FPKV01000003">
    <property type="protein sequence ID" value="SFZ93413.1"/>
    <property type="molecule type" value="Genomic_DNA"/>
</dbReference>
<dbReference type="NCBIfam" id="NF041200">
    <property type="entry name" value="mob_BfmA_Nterm"/>
    <property type="match status" value="1"/>
</dbReference>
<evidence type="ECO:0000313" key="1">
    <source>
        <dbReference type="EMBL" id="SFZ93413.1"/>
    </source>
</evidence>
<dbReference type="RefSeq" id="WP_072402765.1">
    <property type="nucleotide sequence ID" value="NZ_FPKV01000003.1"/>
</dbReference>
<reference evidence="1 2" key="1">
    <citation type="submission" date="2016-10" db="EMBL/GenBank/DDBJ databases">
        <authorList>
            <person name="de Groot N.N."/>
        </authorList>
    </citation>
    <scope>NUCLEOTIDE SEQUENCE [LARGE SCALE GENOMIC DNA]</scope>
    <source>
        <strain evidence="1 2">DSM 18180</strain>
    </source>
</reference>